<comment type="caution">
    <text evidence="2">The sequence shown here is derived from an EMBL/GenBank/DDBJ whole genome shotgun (WGS) entry which is preliminary data.</text>
</comment>
<evidence type="ECO:0000313" key="3">
    <source>
        <dbReference type="Proteomes" id="UP000646827"/>
    </source>
</evidence>
<dbReference type="OrthoDB" id="29773at2759"/>
<organism evidence="2 3">
    <name type="scientific">Circinella minor</name>
    <dbReference type="NCBI Taxonomy" id="1195481"/>
    <lineage>
        <taxon>Eukaryota</taxon>
        <taxon>Fungi</taxon>
        <taxon>Fungi incertae sedis</taxon>
        <taxon>Mucoromycota</taxon>
        <taxon>Mucoromycotina</taxon>
        <taxon>Mucoromycetes</taxon>
        <taxon>Mucorales</taxon>
        <taxon>Lichtheimiaceae</taxon>
        <taxon>Circinella</taxon>
    </lineage>
</organism>
<dbReference type="Proteomes" id="UP000646827">
    <property type="component" value="Unassembled WGS sequence"/>
</dbReference>
<dbReference type="AlphaFoldDB" id="A0A8H7RQX2"/>
<protein>
    <recommendedName>
        <fullName evidence="4">EamA domain-containing protein</fullName>
    </recommendedName>
</protein>
<accession>A0A8H7RQX2</accession>
<feature type="transmembrane region" description="Helical" evidence="1">
    <location>
        <begin position="20"/>
        <end position="44"/>
    </location>
</feature>
<dbReference type="PANTHER" id="PTHR13146">
    <property type="match status" value="1"/>
</dbReference>
<proteinExistence type="predicted"/>
<dbReference type="InterPro" id="IPR037185">
    <property type="entry name" value="EmrE-like"/>
</dbReference>
<sequence length="354" mass="38989">MSNPQHLSPSIKNEQISIWLHQLSFLATGVCSTLGVQWLFYTGAASGTSFFTQLTGCVGSMLAGLLIPILSTRRTSKIATEPSGQTEKKQEPDELIVDGYSVINLEEKHTENNKENDNGGGSLKHSVVARLAIMDMVASAFVTIGFSLIGSGMYQVIFSSVVIWCAILSYIFMKRILSVNQWIAIVGTTIGLTFCALDGVKTNNVQEQNTIDNNNDREISFGTLMTVGGTFLYACVYVYADYILSKQTPAPAPIRLCFYNGIYTTLITLIYISLYTMPHLNQIIHLDPVVSHQKIGAMYVFVTFVNAIHAWNYFTLLESTGSVATGILQAIRAILVYGISHFWYCTTDAAQCFT</sequence>
<dbReference type="PANTHER" id="PTHR13146:SF1">
    <property type="entry name" value="SUGAR PHOSPHATE TRANSPORTER DOMAIN-CONTAINING PROTEIN"/>
    <property type="match status" value="1"/>
</dbReference>
<feature type="transmembrane region" description="Helical" evidence="1">
    <location>
        <begin position="50"/>
        <end position="70"/>
    </location>
</feature>
<evidence type="ECO:0000313" key="2">
    <source>
        <dbReference type="EMBL" id="KAG2216149.1"/>
    </source>
</evidence>
<feature type="transmembrane region" description="Helical" evidence="1">
    <location>
        <begin position="152"/>
        <end position="172"/>
    </location>
</feature>
<feature type="transmembrane region" description="Helical" evidence="1">
    <location>
        <begin position="219"/>
        <end position="244"/>
    </location>
</feature>
<feature type="transmembrane region" description="Helical" evidence="1">
    <location>
        <begin position="256"/>
        <end position="275"/>
    </location>
</feature>
<keyword evidence="1" id="KW-0812">Transmembrane</keyword>
<evidence type="ECO:0000256" key="1">
    <source>
        <dbReference type="SAM" id="Phobius"/>
    </source>
</evidence>
<dbReference type="GO" id="GO:0016020">
    <property type="term" value="C:membrane"/>
    <property type="evidence" value="ECO:0007669"/>
    <property type="project" value="TreeGrafter"/>
</dbReference>
<keyword evidence="1" id="KW-1133">Transmembrane helix</keyword>
<dbReference type="SUPFAM" id="SSF103481">
    <property type="entry name" value="Multidrug resistance efflux transporter EmrE"/>
    <property type="match status" value="1"/>
</dbReference>
<feature type="transmembrane region" description="Helical" evidence="1">
    <location>
        <begin position="127"/>
        <end position="146"/>
    </location>
</feature>
<feature type="transmembrane region" description="Helical" evidence="1">
    <location>
        <begin position="179"/>
        <end position="199"/>
    </location>
</feature>
<name>A0A8H7RQX2_9FUNG</name>
<feature type="transmembrane region" description="Helical" evidence="1">
    <location>
        <begin position="326"/>
        <end position="344"/>
    </location>
</feature>
<keyword evidence="1" id="KW-0472">Membrane</keyword>
<reference evidence="2 3" key="1">
    <citation type="submission" date="2020-12" db="EMBL/GenBank/DDBJ databases">
        <title>Metabolic potential, ecology and presence of endohyphal bacteria is reflected in genomic diversity of Mucoromycotina.</title>
        <authorList>
            <person name="Muszewska A."/>
            <person name="Okrasinska A."/>
            <person name="Steczkiewicz K."/>
            <person name="Drgas O."/>
            <person name="Orlowska M."/>
            <person name="Perlinska-Lenart U."/>
            <person name="Aleksandrzak-Piekarczyk T."/>
            <person name="Szatraj K."/>
            <person name="Zielenkiewicz U."/>
            <person name="Pilsyk S."/>
            <person name="Malc E."/>
            <person name="Mieczkowski P."/>
            <person name="Kruszewska J.S."/>
            <person name="Biernat P."/>
            <person name="Pawlowska J."/>
        </authorList>
    </citation>
    <scope>NUCLEOTIDE SEQUENCE [LARGE SCALE GENOMIC DNA]</scope>
    <source>
        <strain evidence="2 3">CBS 142.35</strain>
    </source>
</reference>
<feature type="transmembrane region" description="Helical" evidence="1">
    <location>
        <begin position="295"/>
        <end position="314"/>
    </location>
</feature>
<keyword evidence="3" id="KW-1185">Reference proteome</keyword>
<dbReference type="EMBL" id="JAEPRB010000448">
    <property type="protein sequence ID" value="KAG2216149.1"/>
    <property type="molecule type" value="Genomic_DNA"/>
</dbReference>
<evidence type="ECO:0008006" key="4">
    <source>
        <dbReference type="Google" id="ProtNLM"/>
    </source>
</evidence>
<gene>
    <name evidence="2" type="ORF">INT45_003775</name>
</gene>